<accession>A0A3M7SAU2</accession>
<dbReference type="EMBL" id="REGN01001722">
    <property type="protein sequence ID" value="RNA32924.1"/>
    <property type="molecule type" value="Genomic_DNA"/>
</dbReference>
<organism evidence="1 2">
    <name type="scientific">Brachionus plicatilis</name>
    <name type="common">Marine rotifer</name>
    <name type="synonym">Brachionus muelleri</name>
    <dbReference type="NCBI Taxonomy" id="10195"/>
    <lineage>
        <taxon>Eukaryota</taxon>
        <taxon>Metazoa</taxon>
        <taxon>Spiralia</taxon>
        <taxon>Gnathifera</taxon>
        <taxon>Rotifera</taxon>
        <taxon>Eurotatoria</taxon>
        <taxon>Monogononta</taxon>
        <taxon>Pseudotrocha</taxon>
        <taxon>Ploima</taxon>
        <taxon>Brachionidae</taxon>
        <taxon>Brachionus</taxon>
    </lineage>
</organism>
<dbReference type="Proteomes" id="UP000276133">
    <property type="component" value="Unassembled WGS sequence"/>
</dbReference>
<keyword evidence="2" id="KW-1185">Reference proteome</keyword>
<evidence type="ECO:0000313" key="1">
    <source>
        <dbReference type="EMBL" id="RNA32924.1"/>
    </source>
</evidence>
<name>A0A3M7SAU2_BRAPC</name>
<gene>
    <name evidence="1" type="ORF">BpHYR1_037349</name>
</gene>
<comment type="caution">
    <text evidence="1">The sequence shown here is derived from an EMBL/GenBank/DDBJ whole genome shotgun (WGS) entry which is preliminary data.</text>
</comment>
<protein>
    <submittedName>
        <fullName evidence="1">Uncharacterized protein</fullName>
    </submittedName>
</protein>
<proteinExistence type="predicted"/>
<sequence>MYFQTNIMIIYTLKAVVKQSARDNDEYFKAIKTGNRIRLKITTLEIYAKFFLLRYLNKLK</sequence>
<dbReference type="AlphaFoldDB" id="A0A3M7SAU2"/>
<reference evidence="1 2" key="1">
    <citation type="journal article" date="2018" name="Sci. Rep.">
        <title>Genomic signatures of local adaptation to the degree of environmental predictability in rotifers.</title>
        <authorList>
            <person name="Franch-Gras L."/>
            <person name="Hahn C."/>
            <person name="Garcia-Roger E.M."/>
            <person name="Carmona M.J."/>
            <person name="Serra M."/>
            <person name="Gomez A."/>
        </authorList>
    </citation>
    <scope>NUCLEOTIDE SEQUENCE [LARGE SCALE GENOMIC DNA]</scope>
    <source>
        <strain evidence="1">HYR1</strain>
    </source>
</reference>
<evidence type="ECO:0000313" key="2">
    <source>
        <dbReference type="Proteomes" id="UP000276133"/>
    </source>
</evidence>